<evidence type="ECO:0000313" key="3">
    <source>
        <dbReference type="Proteomes" id="UP000494119"/>
    </source>
</evidence>
<gene>
    <name evidence="2" type="ORF">LMG28688_05314</name>
</gene>
<protein>
    <submittedName>
        <fullName evidence="2">Uncharacterized protein</fullName>
    </submittedName>
</protein>
<accession>A0A6J5GKN3</accession>
<evidence type="ECO:0000313" key="2">
    <source>
        <dbReference type="EMBL" id="CAB3801295.1"/>
    </source>
</evidence>
<evidence type="ECO:0000256" key="1">
    <source>
        <dbReference type="SAM" id="MobiDB-lite"/>
    </source>
</evidence>
<keyword evidence="3" id="KW-1185">Reference proteome</keyword>
<dbReference type="AlphaFoldDB" id="A0A6J5GKN3"/>
<sequence>MNDRYESRQAVAVGSTDSKPVTDRFTPVLARDINPNWAWAPQQGQYDWMDSNSPFIDLA</sequence>
<dbReference type="EMBL" id="CADIKL010000034">
    <property type="protein sequence ID" value="CAB3801295.1"/>
    <property type="molecule type" value="Genomic_DNA"/>
</dbReference>
<proteinExistence type="predicted"/>
<name>A0A6J5GKN3_9BURK</name>
<organism evidence="2 3">
    <name type="scientific">Paraburkholderia caffeinitolerans</name>
    <dbReference type="NCBI Taxonomy" id="1723730"/>
    <lineage>
        <taxon>Bacteria</taxon>
        <taxon>Pseudomonadati</taxon>
        <taxon>Pseudomonadota</taxon>
        <taxon>Betaproteobacteria</taxon>
        <taxon>Burkholderiales</taxon>
        <taxon>Burkholderiaceae</taxon>
        <taxon>Paraburkholderia</taxon>
    </lineage>
</organism>
<dbReference type="Proteomes" id="UP000494119">
    <property type="component" value="Unassembled WGS sequence"/>
</dbReference>
<reference evidence="2 3" key="1">
    <citation type="submission" date="2020-04" db="EMBL/GenBank/DDBJ databases">
        <authorList>
            <person name="De Canck E."/>
        </authorList>
    </citation>
    <scope>NUCLEOTIDE SEQUENCE [LARGE SCALE GENOMIC DNA]</scope>
    <source>
        <strain evidence="2 3">LMG 28688</strain>
    </source>
</reference>
<feature type="region of interest" description="Disordered" evidence="1">
    <location>
        <begin position="1"/>
        <end position="23"/>
    </location>
</feature>